<feature type="transmembrane region" description="Helical" evidence="1">
    <location>
        <begin position="87"/>
        <end position="104"/>
    </location>
</feature>
<feature type="transmembrane region" description="Helical" evidence="1">
    <location>
        <begin position="435"/>
        <end position="452"/>
    </location>
</feature>
<evidence type="ECO:0000256" key="1">
    <source>
        <dbReference type="SAM" id="Phobius"/>
    </source>
</evidence>
<feature type="transmembrane region" description="Helical" evidence="1">
    <location>
        <begin position="458"/>
        <end position="476"/>
    </location>
</feature>
<sequence>MRRFYNFSQTVINFFWRVLFFLMFFFALTSTNIILGDNPTFGTSTTMLTTSLVIGIVAVAVMNYAYPWFREWLVKVFVTHQLATGSLLLLVVIIGQLIFVTYVHPVSGFDAGMLHYAATSAKHVQEVGVTSYYSLNQNNMPIMLFMHWLSQLTGQTSWQFFDYVTLFFVDLSAFFNLLSVFVAQPLALGTALYIHAGWLAVFPSIIMPYTDAWGLPLVSFFILCYLIMRQTTWPILLRATAALGFGISVTLTYFMKPSSIIPVIAIVIMEILTVFRQPQAVTKRALFVVFALLMLIVDGAGVTYKVTNDKIQNQTYIKLDKSRSIPAIHFMAMGVYGEGGYSDKQAIQMAVLPTKQQKTDYSVKMLKRRLKQLGAGGYLMFLIKKQRNNTADGTFGWLKEGHFFRENQKPSNHGLSNKLKNFIYLYGRHIADFRFAAQLWWIVLLGIIALGFGPQRLVIQILRLSMVGGFMFLLLFEGGRSRYLIQYLPCLLLLATFSFERVMINVGRLFGWYEERVDEAAVADEQHGSAS</sequence>
<feature type="transmembrane region" description="Helical" evidence="1">
    <location>
        <begin position="12"/>
        <end position="35"/>
    </location>
</feature>
<dbReference type="RefSeq" id="WP_137641255.1">
    <property type="nucleotide sequence ID" value="NZ_BJDK01000046.1"/>
</dbReference>
<dbReference type="InterPro" id="IPR021200">
    <property type="entry name" value="CHIM_prot"/>
</dbReference>
<gene>
    <name evidence="2" type="ORF">ACFP3T_11825</name>
</gene>
<keyword evidence="1" id="KW-0472">Membrane</keyword>
<protein>
    <submittedName>
        <fullName evidence="2">TIGR03766 family XrtG-associated glycosyltransferase</fullName>
    </submittedName>
</protein>
<feature type="transmembrane region" description="Helical" evidence="1">
    <location>
        <begin position="47"/>
        <end position="66"/>
    </location>
</feature>
<comment type="caution">
    <text evidence="2">The sequence shown here is derived from an EMBL/GenBank/DDBJ whole genome shotgun (WGS) entry which is preliminary data.</text>
</comment>
<keyword evidence="1" id="KW-0812">Transmembrane</keyword>
<reference evidence="3" key="1">
    <citation type="journal article" date="2019" name="Int. J. Syst. Evol. Microbiol.">
        <title>The Global Catalogue of Microorganisms (GCM) 10K type strain sequencing project: providing services to taxonomists for standard genome sequencing and annotation.</title>
        <authorList>
            <consortium name="The Broad Institute Genomics Platform"/>
            <consortium name="The Broad Institute Genome Sequencing Center for Infectious Disease"/>
            <person name="Wu L."/>
            <person name="Ma J."/>
        </authorList>
    </citation>
    <scope>NUCLEOTIDE SEQUENCE [LARGE SCALE GENOMIC DNA]</scope>
    <source>
        <strain evidence="3">CCM 8932</strain>
    </source>
</reference>
<evidence type="ECO:0000313" key="2">
    <source>
        <dbReference type="EMBL" id="MFC6165363.1"/>
    </source>
</evidence>
<feature type="transmembrane region" description="Helical" evidence="1">
    <location>
        <begin position="160"/>
        <end position="179"/>
    </location>
</feature>
<dbReference type="EMBL" id="JBHSSD010000049">
    <property type="protein sequence ID" value="MFC6165363.1"/>
    <property type="molecule type" value="Genomic_DNA"/>
</dbReference>
<feature type="transmembrane region" description="Helical" evidence="1">
    <location>
        <begin position="212"/>
        <end position="228"/>
    </location>
</feature>
<organism evidence="2 3">
    <name type="scientific">Lactiplantibacillus dongliensis</name>
    <dbReference type="NCBI Taxonomy" id="2559919"/>
    <lineage>
        <taxon>Bacteria</taxon>
        <taxon>Bacillati</taxon>
        <taxon>Bacillota</taxon>
        <taxon>Bacilli</taxon>
        <taxon>Lactobacillales</taxon>
        <taxon>Lactobacillaceae</taxon>
        <taxon>Lactiplantibacillus</taxon>
    </lineage>
</organism>
<feature type="transmembrane region" description="Helical" evidence="1">
    <location>
        <begin position="285"/>
        <end position="304"/>
    </location>
</feature>
<proteinExistence type="predicted"/>
<accession>A0ABW1R658</accession>
<keyword evidence="3" id="KW-1185">Reference proteome</keyword>
<keyword evidence="1" id="KW-1133">Transmembrane helix</keyword>
<feature type="transmembrane region" description="Helical" evidence="1">
    <location>
        <begin position="186"/>
        <end position="206"/>
    </location>
</feature>
<name>A0ABW1R658_9LACO</name>
<dbReference type="Proteomes" id="UP001596253">
    <property type="component" value="Unassembled WGS sequence"/>
</dbReference>
<feature type="transmembrane region" description="Helical" evidence="1">
    <location>
        <begin position="260"/>
        <end position="278"/>
    </location>
</feature>
<evidence type="ECO:0000313" key="3">
    <source>
        <dbReference type="Proteomes" id="UP001596253"/>
    </source>
</evidence>
<feature type="transmembrane region" description="Helical" evidence="1">
    <location>
        <begin position="483"/>
        <end position="504"/>
    </location>
</feature>
<dbReference type="NCBIfam" id="TIGR03766">
    <property type="entry name" value="TIGR03766 family XrtG-associated glycosyltransferase"/>
    <property type="match status" value="1"/>
</dbReference>